<comment type="caution">
    <text evidence="1">The sequence shown here is derived from an EMBL/GenBank/DDBJ whole genome shotgun (WGS) entry which is preliminary data.</text>
</comment>
<sequence>MKTAAFLLKFMFCALLITTLVLVGSNLRPSHRQATAPAALQAQGAAPSAYAYTQAERR</sequence>
<evidence type="ECO:0000313" key="1">
    <source>
        <dbReference type="EMBL" id="MBO0357616.1"/>
    </source>
</evidence>
<proteinExistence type="predicted"/>
<gene>
    <name evidence="1" type="ORF">J0X19_06640</name>
</gene>
<evidence type="ECO:0000313" key="2">
    <source>
        <dbReference type="Proteomes" id="UP000664144"/>
    </source>
</evidence>
<dbReference type="Proteomes" id="UP000664144">
    <property type="component" value="Unassembled WGS sequence"/>
</dbReference>
<organism evidence="1 2">
    <name type="scientific">Hymenobacter telluris</name>
    <dbReference type="NCBI Taxonomy" id="2816474"/>
    <lineage>
        <taxon>Bacteria</taxon>
        <taxon>Pseudomonadati</taxon>
        <taxon>Bacteroidota</taxon>
        <taxon>Cytophagia</taxon>
        <taxon>Cytophagales</taxon>
        <taxon>Hymenobacteraceae</taxon>
        <taxon>Hymenobacter</taxon>
    </lineage>
</organism>
<name>A0A939EUS2_9BACT</name>
<keyword evidence="2" id="KW-1185">Reference proteome</keyword>
<dbReference type="RefSeq" id="WP_206982916.1">
    <property type="nucleotide sequence ID" value="NZ_JAFLQZ010000003.1"/>
</dbReference>
<dbReference type="AlphaFoldDB" id="A0A939EUS2"/>
<reference evidence="1" key="1">
    <citation type="submission" date="2021-03" db="EMBL/GenBank/DDBJ databases">
        <authorList>
            <person name="Kim M.K."/>
        </authorList>
    </citation>
    <scope>NUCLEOTIDE SEQUENCE</scope>
    <source>
        <strain evidence="1">BT186</strain>
    </source>
</reference>
<protein>
    <submittedName>
        <fullName evidence="1">Uncharacterized protein</fullName>
    </submittedName>
</protein>
<accession>A0A939EUS2</accession>
<dbReference type="EMBL" id="JAFLQZ010000003">
    <property type="protein sequence ID" value="MBO0357616.1"/>
    <property type="molecule type" value="Genomic_DNA"/>
</dbReference>